<accession>A0ABR2G213</accession>
<reference evidence="1 2" key="1">
    <citation type="journal article" date="2024" name="G3 (Bethesda)">
        <title>Genome assembly of Hibiscus sabdariffa L. provides insights into metabolisms of medicinal natural products.</title>
        <authorList>
            <person name="Kim T."/>
        </authorList>
    </citation>
    <scope>NUCLEOTIDE SEQUENCE [LARGE SCALE GENOMIC DNA]</scope>
    <source>
        <strain evidence="1">TK-2024</strain>
        <tissue evidence="1">Old leaves</tissue>
    </source>
</reference>
<dbReference type="EMBL" id="JBBPBM010000003">
    <property type="protein sequence ID" value="KAK8593099.1"/>
    <property type="molecule type" value="Genomic_DNA"/>
</dbReference>
<organism evidence="1 2">
    <name type="scientific">Hibiscus sabdariffa</name>
    <name type="common">roselle</name>
    <dbReference type="NCBI Taxonomy" id="183260"/>
    <lineage>
        <taxon>Eukaryota</taxon>
        <taxon>Viridiplantae</taxon>
        <taxon>Streptophyta</taxon>
        <taxon>Embryophyta</taxon>
        <taxon>Tracheophyta</taxon>
        <taxon>Spermatophyta</taxon>
        <taxon>Magnoliopsida</taxon>
        <taxon>eudicotyledons</taxon>
        <taxon>Gunneridae</taxon>
        <taxon>Pentapetalae</taxon>
        <taxon>rosids</taxon>
        <taxon>malvids</taxon>
        <taxon>Malvales</taxon>
        <taxon>Malvaceae</taxon>
        <taxon>Malvoideae</taxon>
        <taxon>Hibiscus</taxon>
    </lineage>
</organism>
<proteinExistence type="predicted"/>
<sequence length="97" mass="10722">MKSKSDNEGDKVYVDRVVEEGNGVDIRTVVSVDDGEVHWGENPLFKKDGVLPQSSKLDTEEVFGNEVGQVREQELVLSDVPLHNGPSISIEALRQKC</sequence>
<name>A0ABR2G213_9ROSI</name>
<evidence type="ECO:0000313" key="1">
    <source>
        <dbReference type="EMBL" id="KAK8593099.1"/>
    </source>
</evidence>
<gene>
    <name evidence="1" type="ORF">V6N12_045186</name>
</gene>
<comment type="caution">
    <text evidence="1">The sequence shown here is derived from an EMBL/GenBank/DDBJ whole genome shotgun (WGS) entry which is preliminary data.</text>
</comment>
<keyword evidence="2" id="KW-1185">Reference proteome</keyword>
<dbReference type="Proteomes" id="UP001472677">
    <property type="component" value="Unassembled WGS sequence"/>
</dbReference>
<protein>
    <submittedName>
        <fullName evidence="1">Uncharacterized protein</fullName>
    </submittedName>
</protein>
<evidence type="ECO:0000313" key="2">
    <source>
        <dbReference type="Proteomes" id="UP001472677"/>
    </source>
</evidence>